<evidence type="ECO:0008006" key="4">
    <source>
        <dbReference type="Google" id="ProtNLM"/>
    </source>
</evidence>
<dbReference type="Proteomes" id="UP000233435">
    <property type="component" value="Unassembled WGS sequence"/>
</dbReference>
<dbReference type="RefSeq" id="WP_157831532.1">
    <property type="nucleotide sequence ID" value="NZ_PJEO01000057.1"/>
</dbReference>
<reference evidence="2 3" key="1">
    <citation type="submission" date="2017-12" db="EMBL/GenBank/DDBJ databases">
        <title>Confluentibacter flavum sp. nov., isolated from the saline lake.</title>
        <authorList>
            <person name="Yu L."/>
        </authorList>
    </citation>
    <scope>NUCLEOTIDE SEQUENCE [LARGE SCALE GENOMIC DNA]</scope>
    <source>
        <strain evidence="2 3">3B</strain>
    </source>
</reference>
<gene>
    <name evidence="2" type="ORF">CSW08_17670</name>
</gene>
<keyword evidence="1" id="KW-0732">Signal</keyword>
<proteinExistence type="predicted"/>
<evidence type="ECO:0000256" key="1">
    <source>
        <dbReference type="SAM" id="SignalP"/>
    </source>
</evidence>
<dbReference type="PROSITE" id="PS51257">
    <property type="entry name" value="PROKAR_LIPOPROTEIN"/>
    <property type="match status" value="1"/>
</dbReference>
<accession>A0A2N3HF46</accession>
<name>A0A2N3HF46_9FLAO</name>
<organism evidence="2 3">
    <name type="scientific">Confluentibacter flavum</name>
    <dbReference type="NCBI Taxonomy" id="1909700"/>
    <lineage>
        <taxon>Bacteria</taxon>
        <taxon>Pseudomonadati</taxon>
        <taxon>Bacteroidota</taxon>
        <taxon>Flavobacteriia</taxon>
        <taxon>Flavobacteriales</taxon>
        <taxon>Flavobacteriaceae</taxon>
        <taxon>Confluentibacter</taxon>
    </lineage>
</organism>
<keyword evidence="3" id="KW-1185">Reference proteome</keyword>
<dbReference type="EMBL" id="PJEO01000057">
    <property type="protein sequence ID" value="PKQ43503.1"/>
    <property type="molecule type" value="Genomic_DNA"/>
</dbReference>
<feature type="signal peptide" evidence="1">
    <location>
        <begin position="1"/>
        <end position="22"/>
    </location>
</feature>
<dbReference type="AlphaFoldDB" id="A0A2N3HF46"/>
<evidence type="ECO:0000313" key="2">
    <source>
        <dbReference type="EMBL" id="PKQ43503.1"/>
    </source>
</evidence>
<dbReference type="OrthoDB" id="9804511at2"/>
<comment type="caution">
    <text evidence="2">The sequence shown here is derived from an EMBL/GenBank/DDBJ whole genome shotgun (WGS) entry which is preliminary data.</text>
</comment>
<sequence length="245" mass="25462">MKTTIKTILMLFLSLIVMTGCENDSTIAISEIEYISFGDTEYTVGIDPGGSATVVIPVYTGNIVSSDRTFNISVDGTNAAAGSFLVPSNVTIPGGTNEGSLAVNLSDVDLGIGINNILIEFAADADTFVGAATEVNYSQNCSEVTATLAFVFDFYSEETGWRITDALGGIVASKPIGTYAGRASASESIQLCSGRDYTLVVTDQYGDGMFDGTNLGSYTLTIGGVVKVSDGGSFGATQSNVFDTN</sequence>
<feature type="chain" id="PRO_5014930442" description="Calx-beta domain-containing protein" evidence="1">
    <location>
        <begin position="23"/>
        <end position="245"/>
    </location>
</feature>
<evidence type="ECO:0000313" key="3">
    <source>
        <dbReference type="Proteomes" id="UP000233435"/>
    </source>
</evidence>
<protein>
    <recommendedName>
        <fullName evidence="4">Calx-beta domain-containing protein</fullName>
    </recommendedName>
</protein>